<evidence type="ECO:0000313" key="3">
    <source>
        <dbReference type="EMBL" id="MBI3128555.1"/>
    </source>
</evidence>
<evidence type="ECO:0000259" key="2">
    <source>
        <dbReference type="Pfam" id="PF00892"/>
    </source>
</evidence>
<gene>
    <name evidence="3" type="ORF">HYZ11_13200</name>
</gene>
<keyword evidence="1" id="KW-1133">Transmembrane helix</keyword>
<protein>
    <submittedName>
        <fullName evidence="3">DMT family transporter</fullName>
    </submittedName>
</protein>
<dbReference type="Pfam" id="PF00892">
    <property type="entry name" value="EamA"/>
    <property type="match status" value="2"/>
</dbReference>
<dbReference type="Proteomes" id="UP000782312">
    <property type="component" value="Unassembled WGS sequence"/>
</dbReference>
<feature type="transmembrane region" description="Helical" evidence="1">
    <location>
        <begin position="35"/>
        <end position="54"/>
    </location>
</feature>
<comment type="caution">
    <text evidence="3">The sequence shown here is derived from an EMBL/GenBank/DDBJ whole genome shotgun (WGS) entry which is preliminary data.</text>
</comment>
<evidence type="ECO:0000256" key="1">
    <source>
        <dbReference type="SAM" id="Phobius"/>
    </source>
</evidence>
<feature type="transmembrane region" description="Helical" evidence="1">
    <location>
        <begin position="239"/>
        <end position="259"/>
    </location>
</feature>
<keyword evidence="1" id="KW-0472">Membrane</keyword>
<feature type="domain" description="EamA" evidence="2">
    <location>
        <begin position="152"/>
        <end position="281"/>
    </location>
</feature>
<feature type="transmembrane region" description="Helical" evidence="1">
    <location>
        <begin position="181"/>
        <end position="200"/>
    </location>
</feature>
<dbReference type="SUPFAM" id="SSF103481">
    <property type="entry name" value="Multidrug resistance efflux transporter EmrE"/>
    <property type="match status" value="2"/>
</dbReference>
<dbReference type="InterPro" id="IPR000620">
    <property type="entry name" value="EamA_dom"/>
</dbReference>
<reference evidence="3" key="1">
    <citation type="submission" date="2020-07" db="EMBL/GenBank/DDBJ databases">
        <title>Huge and variable diversity of episymbiotic CPR bacteria and DPANN archaea in groundwater ecosystems.</title>
        <authorList>
            <person name="He C.Y."/>
            <person name="Keren R."/>
            <person name="Whittaker M."/>
            <person name="Farag I.F."/>
            <person name="Doudna J."/>
            <person name="Cate J.H.D."/>
            <person name="Banfield J.F."/>
        </authorList>
    </citation>
    <scope>NUCLEOTIDE SEQUENCE</scope>
    <source>
        <strain evidence="3">NC_groundwater_763_Ag_S-0.2um_68_21</strain>
    </source>
</reference>
<keyword evidence="1" id="KW-0812">Transmembrane</keyword>
<feature type="transmembrane region" description="Helical" evidence="1">
    <location>
        <begin position="94"/>
        <end position="112"/>
    </location>
</feature>
<organism evidence="3 4">
    <name type="scientific">Tectimicrobiota bacterium</name>
    <dbReference type="NCBI Taxonomy" id="2528274"/>
    <lineage>
        <taxon>Bacteria</taxon>
        <taxon>Pseudomonadati</taxon>
        <taxon>Nitrospinota/Tectimicrobiota group</taxon>
        <taxon>Candidatus Tectimicrobiota</taxon>
    </lineage>
</organism>
<proteinExistence type="predicted"/>
<dbReference type="GO" id="GO:0016020">
    <property type="term" value="C:membrane"/>
    <property type="evidence" value="ECO:0007669"/>
    <property type="project" value="InterPro"/>
</dbReference>
<accession>A0A932I272</accession>
<feature type="transmembrane region" description="Helical" evidence="1">
    <location>
        <begin position="147"/>
        <end position="169"/>
    </location>
</feature>
<sequence>MIPSYIQLALVAMVLVGIADFTYGRATRRGITPGTMTSSQACFFVPATGLWAYLQGVYAWTPPALLGVAAGLLTFLGFWAFMRSVALGQASVTTPIYRISFVVTALAAILFLGEPMTARKGTGFALAGAAIFLLSEFGRRKRAVPGVSPASIAWAVAAMTSVGLLNVVYKVGVSAGTAPAMLLHSQGTFFILIAFGYAFFAQGGPRFSRAGWAHSLVTGACLLTGLIALLAAYRTGEASVVTPIAQLSFVVSALLATLWMGERLTPRKMAGMALAAAAILAFTPV</sequence>
<dbReference type="Gene3D" id="1.10.3730.20">
    <property type="match status" value="2"/>
</dbReference>
<dbReference type="InterPro" id="IPR037185">
    <property type="entry name" value="EmrE-like"/>
</dbReference>
<feature type="transmembrane region" description="Helical" evidence="1">
    <location>
        <begin position="6"/>
        <end position="23"/>
    </location>
</feature>
<feature type="transmembrane region" description="Helical" evidence="1">
    <location>
        <begin position="60"/>
        <end position="82"/>
    </location>
</feature>
<feature type="transmembrane region" description="Helical" evidence="1">
    <location>
        <begin position="212"/>
        <end position="233"/>
    </location>
</feature>
<feature type="domain" description="EamA" evidence="2">
    <location>
        <begin position="5"/>
        <end position="135"/>
    </location>
</feature>
<evidence type="ECO:0000313" key="4">
    <source>
        <dbReference type="Proteomes" id="UP000782312"/>
    </source>
</evidence>
<name>A0A932I272_UNCTE</name>
<dbReference type="AlphaFoldDB" id="A0A932I272"/>
<dbReference type="EMBL" id="JACPUR010000032">
    <property type="protein sequence ID" value="MBI3128555.1"/>
    <property type="molecule type" value="Genomic_DNA"/>
</dbReference>